<dbReference type="PROSITE" id="PS00041">
    <property type="entry name" value="HTH_ARAC_FAMILY_1"/>
    <property type="match status" value="1"/>
</dbReference>
<accession>A0A2Z2KHV3</accession>
<evidence type="ECO:0000259" key="5">
    <source>
        <dbReference type="PROSITE" id="PS01124"/>
    </source>
</evidence>
<dbReference type="Gene3D" id="3.40.50.2300">
    <property type="match status" value="1"/>
</dbReference>
<keyword evidence="4" id="KW-0597">Phosphoprotein</keyword>
<dbReference type="Proteomes" id="UP000249890">
    <property type="component" value="Chromosome"/>
</dbReference>
<dbReference type="PROSITE" id="PS50110">
    <property type="entry name" value="RESPONSE_REGULATORY"/>
    <property type="match status" value="1"/>
</dbReference>
<evidence type="ECO:0000256" key="3">
    <source>
        <dbReference type="ARBA" id="ARBA00023163"/>
    </source>
</evidence>
<evidence type="ECO:0000313" key="8">
    <source>
        <dbReference type="Proteomes" id="UP000249890"/>
    </source>
</evidence>
<dbReference type="KEGG" id="pdh:B9T62_06315"/>
<dbReference type="PANTHER" id="PTHR43280:SF10">
    <property type="entry name" value="REGULATORY PROTEIN POCR"/>
    <property type="match status" value="1"/>
</dbReference>
<name>A0A2Z2KHV3_9BACL</name>
<proteinExistence type="predicted"/>
<dbReference type="InterPro" id="IPR011006">
    <property type="entry name" value="CheY-like_superfamily"/>
</dbReference>
<dbReference type="Pfam" id="PF00072">
    <property type="entry name" value="Response_reg"/>
    <property type="match status" value="1"/>
</dbReference>
<dbReference type="CDD" id="cd17536">
    <property type="entry name" value="REC_YesN-like"/>
    <property type="match status" value="1"/>
</dbReference>
<protein>
    <submittedName>
        <fullName evidence="7">DNA-binding response regulator</fullName>
    </submittedName>
</protein>
<evidence type="ECO:0000256" key="4">
    <source>
        <dbReference type="PROSITE-ProRule" id="PRU00169"/>
    </source>
</evidence>
<dbReference type="Pfam" id="PF12833">
    <property type="entry name" value="HTH_18"/>
    <property type="match status" value="1"/>
</dbReference>
<sequence>MQMIIVDDEAHWVDNLATTKPWHTLGIEVVHRAYSAREALEIIETNPVDIVISDIQMPEMNGLELIERIREHNKKIRCIILSGHSEFEFAKRAVQNKAVDYLLKPPTDAELMEAVGTAIDQLNNEWELVSSLEHTRFTLRENLPLLRGQLLLDALQGHHLSPEEWERKLGNYELPFHEGESALMLVRLEEEFGQYRNNGQPLIEYAIINMAEEIMGEFMEVWGVKEEHGYLVFLLQLKDGAVSSSKETILEKLSLQLQSKVKQFLKGSLSIVVTEWFSFPQQLPEQFRQATAYFRQIVGDEREFVMRVSPQEPASAQRPLDALYLPPSLIHLLEAGHWEAAEAKLIAVCAELDEQWPDSWEHCMEAGFLISASFTNLAHRNSHTLAKLLGNDIEPLLSGDAFSTIAKLRKWSLDVLAKLKEGTSNEIKDMRSLYVRQIQEFTDKNLHLDVSLRVLADHVKLHPTHLSKIYKIETGEGISDYIARLRMDRACHKLKTSDKKVYEIALEIGYMDPAYFIKVFKRQFGVTPQEYREGNKEHDRVL</sequence>
<feature type="domain" description="HTH araC/xylS-type" evidence="5">
    <location>
        <begin position="436"/>
        <end position="534"/>
    </location>
</feature>
<feature type="domain" description="Response regulatory" evidence="6">
    <location>
        <begin position="2"/>
        <end position="119"/>
    </location>
</feature>
<dbReference type="Gene3D" id="1.10.10.60">
    <property type="entry name" value="Homeodomain-like"/>
    <property type="match status" value="2"/>
</dbReference>
<gene>
    <name evidence="7" type="ORF">B9T62_06315</name>
</gene>
<evidence type="ECO:0000313" key="7">
    <source>
        <dbReference type="EMBL" id="ASA20452.1"/>
    </source>
</evidence>
<dbReference type="EMBL" id="CP021780">
    <property type="protein sequence ID" value="ASA20452.1"/>
    <property type="molecule type" value="Genomic_DNA"/>
</dbReference>
<keyword evidence="2 7" id="KW-0238">DNA-binding</keyword>
<dbReference type="SMART" id="SM00448">
    <property type="entry name" value="REC"/>
    <property type="match status" value="1"/>
</dbReference>
<evidence type="ECO:0000256" key="1">
    <source>
        <dbReference type="ARBA" id="ARBA00023015"/>
    </source>
</evidence>
<dbReference type="SUPFAM" id="SSF46689">
    <property type="entry name" value="Homeodomain-like"/>
    <property type="match status" value="1"/>
</dbReference>
<dbReference type="RefSeq" id="WP_087914472.1">
    <property type="nucleotide sequence ID" value="NZ_CP021780.1"/>
</dbReference>
<dbReference type="InterPro" id="IPR020449">
    <property type="entry name" value="Tscrpt_reg_AraC-type_HTH"/>
</dbReference>
<reference evidence="7 8" key="1">
    <citation type="submission" date="2017-06" db="EMBL/GenBank/DDBJ databases">
        <title>Complete genome sequence of Paenibacillus donghaensis KCTC 13049T isolated from East Sea sediment, South Korea.</title>
        <authorList>
            <person name="Jung B.K."/>
            <person name="Hong S.-J."/>
            <person name="Shin J.-H."/>
        </authorList>
    </citation>
    <scope>NUCLEOTIDE SEQUENCE [LARGE SCALE GENOMIC DNA]</scope>
    <source>
        <strain evidence="7 8">KCTC 13049</strain>
    </source>
</reference>
<dbReference type="SMART" id="SM00342">
    <property type="entry name" value="HTH_ARAC"/>
    <property type="match status" value="1"/>
</dbReference>
<dbReference type="GO" id="GO:0000160">
    <property type="term" value="P:phosphorelay signal transduction system"/>
    <property type="evidence" value="ECO:0007669"/>
    <property type="project" value="InterPro"/>
</dbReference>
<keyword evidence="8" id="KW-1185">Reference proteome</keyword>
<dbReference type="PRINTS" id="PR00032">
    <property type="entry name" value="HTHARAC"/>
</dbReference>
<keyword evidence="1" id="KW-0805">Transcription regulation</keyword>
<feature type="modified residue" description="4-aspartylphosphate" evidence="4">
    <location>
        <position position="54"/>
    </location>
</feature>
<dbReference type="SUPFAM" id="SSF52172">
    <property type="entry name" value="CheY-like"/>
    <property type="match status" value="1"/>
</dbReference>
<dbReference type="GO" id="GO:0003700">
    <property type="term" value="F:DNA-binding transcription factor activity"/>
    <property type="evidence" value="ECO:0007669"/>
    <property type="project" value="InterPro"/>
</dbReference>
<organism evidence="7 8">
    <name type="scientific">Paenibacillus donghaensis</name>
    <dbReference type="NCBI Taxonomy" id="414771"/>
    <lineage>
        <taxon>Bacteria</taxon>
        <taxon>Bacillati</taxon>
        <taxon>Bacillota</taxon>
        <taxon>Bacilli</taxon>
        <taxon>Bacillales</taxon>
        <taxon>Paenibacillaceae</taxon>
        <taxon>Paenibacillus</taxon>
    </lineage>
</organism>
<evidence type="ECO:0000259" key="6">
    <source>
        <dbReference type="PROSITE" id="PS50110"/>
    </source>
</evidence>
<dbReference type="PROSITE" id="PS01124">
    <property type="entry name" value="HTH_ARAC_FAMILY_2"/>
    <property type="match status" value="1"/>
</dbReference>
<evidence type="ECO:0000256" key="2">
    <source>
        <dbReference type="ARBA" id="ARBA00023125"/>
    </source>
</evidence>
<keyword evidence="3" id="KW-0804">Transcription</keyword>
<dbReference type="InterPro" id="IPR001789">
    <property type="entry name" value="Sig_transdc_resp-reg_receiver"/>
</dbReference>
<dbReference type="GO" id="GO:0043565">
    <property type="term" value="F:sequence-specific DNA binding"/>
    <property type="evidence" value="ECO:0007669"/>
    <property type="project" value="InterPro"/>
</dbReference>
<dbReference type="InterPro" id="IPR009057">
    <property type="entry name" value="Homeodomain-like_sf"/>
</dbReference>
<dbReference type="AlphaFoldDB" id="A0A2Z2KHV3"/>
<dbReference type="OrthoDB" id="9794370at2"/>
<dbReference type="InterPro" id="IPR018062">
    <property type="entry name" value="HTH_AraC-typ_CS"/>
</dbReference>
<dbReference type="InterPro" id="IPR018060">
    <property type="entry name" value="HTH_AraC"/>
</dbReference>
<dbReference type="PANTHER" id="PTHR43280">
    <property type="entry name" value="ARAC-FAMILY TRANSCRIPTIONAL REGULATOR"/>
    <property type="match status" value="1"/>
</dbReference>